<dbReference type="InterPro" id="IPR032820">
    <property type="entry name" value="ATPase_put"/>
</dbReference>
<reference evidence="2 3" key="1">
    <citation type="submission" date="2014-09" db="EMBL/GenBank/DDBJ databases">
        <title>Sporocytophaga myxococcoides PG-01 genome sequencing.</title>
        <authorList>
            <person name="Liu L."/>
            <person name="Gao P.J."/>
            <person name="Chen G.J."/>
            <person name="Wang L.S."/>
        </authorList>
    </citation>
    <scope>NUCLEOTIDE SEQUENCE [LARGE SCALE GENOMIC DNA]</scope>
    <source>
        <strain evidence="2 3">PG-01</strain>
    </source>
</reference>
<dbReference type="STRING" id="153721.MYP_944"/>
<keyword evidence="1" id="KW-1133">Transmembrane helix</keyword>
<name>A0A098LB79_9BACT</name>
<evidence type="ECO:0000313" key="2">
    <source>
        <dbReference type="EMBL" id="GAL83717.1"/>
    </source>
</evidence>
<keyword evidence="3" id="KW-1185">Reference proteome</keyword>
<proteinExistence type="predicted"/>
<dbReference type="OrthoDB" id="9798708at2"/>
<dbReference type="Pfam" id="PF09527">
    <property type="entry name" value="ATPase_gene1"/>
    <property type="match status" value="1"/>
</dbReference>
<sequence length="51" mass="5785">MIQMIATMCLGAWAGIKLDEHFHVKSQLFTIFLTIFSVIAAIYLVIRGLMK</sequence>
<evidence type="ECO:0000256" key="1">
    <source>
        <dbReference type="SAM" id="Phobius"/>
    </source>
</evidence>
<feature type="transmembrane region" description="Helical" evidence="1">
    <location>
        <begin position="28"/>
        <end position="46"/>
    </location>
</feature>
<dbReference type="AlphaFoldDB" id="A0A098LB79"/>
<dbReference type="Proteomes" id="UP000030185">
    <property type="component" value="Unassembled WGS sequence"/>
</dbReference>
<keyword evidence="1" id="KW-0812">Transmembrane</keyword>
<evidence type="ECO:0000313" key="3">
    <source>
        <dbReference type="Proteomes" id="UP000030185"/>
    </source>
</evidence>
<comment type="caution">
    <text evidence="2">The sequence shown here is derived from an EMBL/GenBank/DDBJ whole genome shotgun (WGS) entry which is preliminary data.</text>
</comment>
<evidence type="ECO:0008006" key="4">
    <source>
        <dbReference type="Google" id="ProtNLM"/>
    </source>
</evidence>
<organism evidence="2 3">
    <name type="scientific">Sporocytophaga myxococcoides</name>
    <dbReference type="NCBI Taxonomy" id="153721"/>
    <lineage>
        <taxon>Bacteria</taxon>
        <taxon>Pseudomonadati</taxon>
        <taxon>Bacteroidota</taxon>
        <taxon>Cytophagia</taxon>
        <taxon>Cytophagales</taxon>
        <taxon>Cytophagaceae</taxon>
        <taxon>Sporocytophaga</taxon>
    </lineage>
</organism>
<protein>
    <recommendedName>
        <fullName evidence="4">AtpZ/AtpI family protein</fullName>
    </recommendedName>
</protein>
<dbReference type="EMBL" id="BBLT01000002">
    <property type="protein sequence ID" value="GAL83717.1"/>
    <property type="molecule type" value="Genomic_DNA"/>
</dbReference>
<gene>
    <name evidence="2" type="ORF">MYP_944</name>
</gene>
<keyword evidence="1" id="KW-0472">Membrane</keyword>
<accession>A0A098LB79</accession>